<evidence type="ECO:0000259" key="1">
    <source>
        <dbReference type="Pfam" id="PF09423"/>
    </source>
</evidence>
<dbReference type="InterPro" id="IPR018946">
    <property type="entry name" value="PhoD-like_MPP"/>
</dbReference>
<dbReference type="Proteomes" id="UP000006237">
    <property type="component" value="Unassembled WGS sequence"/>
</dbReference>
<sequence length="77" mass="9219">MRFAVAGCQHYEEGHYTAWRRIAEEPLDFVFHYGDYIYEGESQPGLRKMNGQPFTNLRNHVGPQTYTLDDYRRRYAQ</sequence>
<dbReference type="Gene3D" id="3.60.21.70">
    <property type="entry name" value="PhoD-like phosphatase"/>
    <property type="match status" value="1"/>
</dbReference>
<dbReference type="EMBL" id="ACHF01000052">
    <property type="protein sequence ID" value="EEI62848.1"/>
    <property type="molecule type" value="Genomic_DNA"/>
</dbReference>
<proteinExistence type="predicted"/>
<evidence type="ECO:0000313" key="2">
    <source>
        <dbReference type="EMBL" id="EEI62848.1"/>
    </source>
</evidence>
<gene>
    <name evidence="2" type="ORF">HMPREF0293_1665</name>
</gene>
<reference evidence="2 3" key="1">
    <citation type="submission" date="2009-01" db="EMBL/GenBank/DDBJ databases">
        <authorList>
            <person name="Qin X."/>
            <person name="Bachman B."/>
            <person name="Battles P."/>
            <person name="Bell A."/>
            <person name="Bess C."/>
            <person name="Bickham C."/>
            <person name="Chaboub L."/>
            <person name="Chen D."/>
            <person name="Coyle M."/>
            <person name="Deiros D.R."/>
            <person name="Dinh H."/>
            <person name="Forbes L."/>
            <person name="Fowler G."/>
            <person name="Francisco L."/>
            <person name="Fu Q."/>
            <person name="Gubbala S."/>
            <person name="Hale W."/>
            <person name="Han Y."/>
            <person name="Hemphill L."/>
            <person name="Highlander S.K."/>
            <person name="Hirani K."/>
            <person name="Hogues M."/>
            <person name="Jackson L."/>
            <person name="Jakkamsetti A."/>
            <person name="Javaid M."/>
            <person name="Jiang H."/>
            <person name="Korchina V."/>
            <person name="Kovar C."/>
            <person name="Lara F."/>
            <person name="Lee S."/>
            <person name="Mata R."/>
            <person name="Mathew T."/>
            <person name="Moen C."/>
            <person name="Morales K."/>
            <person name="Munidasa M."/>
            <person name="Nazareth L."/>
            <person name="Ngo R."/>
            <person name="Nguyen L."/>
            <person name="Okwuonu G."/>
            <person name="Ongeri F."/>
            <person name="Patil S."/>
            <person name="Petrosino J."/>
            <person name="Pham C."/>
            <person name="Pham P."/>
            <person name="Pu L.-L."/>
            <person name="Puazo M."/>
            <person name="Raj R."/>
            <person name="Reid J."/>
            <person name="Rouhana J."/>
            <person name="Saada N."/>
            <person name="Shang Y."/>
            <person name="Simmons D."/>
            <person name="Thornton R."/>
            <person name="Warren J."/>
            <person name="Weissenberger G."/>
            <person name="Zhang J."/>
            <person name="Zhang L."/>
            <person name="Zhou C."/>
            <person name="Zhu D."/>
            <person name="Muzny D."/>
            <person name="Worley K."/>
            <person name="Gibbs R."/>
        </authorList>
    </citation>
    <scope>NUCLEOTIDE SEQUENCE [LARGE SCALE GENOMIC DNA]</scope>
    <source>
        <strain evidence="2 3">ATCC 51866</strain>
    </source>
</reference>
<feature type="domain" description="PhoD-like phosphatase metallophosphatase" evidence="1">
    <location>
        <begin position="3"/>
        <end position="77"/>
    </location>
</feature>
<dbReference type="Pfam" id="PF09423">
    <property type="entry name" value="PhoD"/>
    <property type="match status" value="1"/>
</dbReference>
<name>A0ABM9XNX7_9CORY</name>
<feature type="non-terminal residue" evidence="2">
    <location>
        <position position="77"/>
    </location>
</feature>
<dbReference type="InterPro" id="IPR052900">
    <property type="entry name" value="Phospholipid_Metab_Enz"/>
</dbReference>
<accession>A0ABM9XNX7</accession>
<keyword evidence="3" id="KW-1185">Reference proteome</keyword>
<organism evidence="2 3">
    <name type="scientific">Corynebacterium glucuronolyticum ATCC 51866</name>
    <dbReference type="NCBI Taxonomy" id="548478"/>
    <lineage>
        <taxon>Bacteria</taxon>
        <taxon>Bacillati</taxon>
        <taxon>Actinomycetota</taxon>
        <taxon>Actinomycetes</taxon>
        <taxon>Mycobacteriales</taxon>
        <taxon>Corynebacteriaceae</taxon>
        <taxon>Corynebacterium</taxon>
    </lineage>
</organism>
<protein>
    <recommendedName>
        <fullName evidence="1">PhoD-like phosphatase metallophosphatase domain-containing protein</fullName>
    </recommendedName>
</protein>
<evidence type="ECO:0000313" key="3">
    <source>
        <dbReference type="Proteomes" id="UP000006237"/>
    </source>
</evidence>
<dbReference type="SUPFAM" id="SSF56300">
    <property type="entry name" value="Metallo-dependent phosphatases"/>
    <property type="match status" value="1"/>
</dbReference>
<comment type="caution">
    <text evidence="2">The sequence shown here is derived from an EMBL/GenBank/DDBJ whole genome shotgun (WGS) entry which is preliminary data.</text>
</comment>
<dbReference type="InterPro" id="IPR038607">
    <property type="entry name" value="PhoD-like_sf"/>
</dbReference>
<dbReference type="InterPro" id="IPR029052">
    <property type="entry name" value="Metallo-depent_PP-like"/>
</dbReference>
<dbReference type="PANTHER" id="PTHR43606:SF2">
    <property type="entry name" value="ALKALINE PHOSPHATASE FAMILY PROTEIN (AFU_ORTHOLOGUE AFUA_5G03860)"/>
    <property type="match status" value="1"/>
</dbReference>
<dbReference type="PANTHER" id="PTHR43606">
    <property type="entry name" value="PHOSPHATASE, PUTATIVE (AFU_ORTHOLOGUE AFUA_6G08710)-RELATED"/>
    <property type="match status" value="1"/>
</dbReference>